<gene>
    <name evidence="1" type="primary">orf116</name>
</gene>
<dbReference type="AlphaFoldDB" id="A0A2H4QBR4"/>
<geneLocation type="mitochondrion" evidence="1"/>
<protein>
    <submittedName>
        <fullName evidence="1">Uncharacterized protein</fullName>
    </submittedName>
</protein>
<proteinExistence type="predicted"/>
<name>A0A2H4QBR4_9TREE</name>
<reference evidence="1" key="1">
    <citation type="submission" date="2017-06" db="EMBL/GenBank/DDBJ databases">
        <title>Intra-specific comparison of mitochondrial genome in Tremella fuciformis suggests a gene evolution hypothesis that the N-terminal was replaced by exogenetic one.</title>
        <authorList>
            <person name="Deng Y."/>
            <person name="Ming R."/>
            <person name="Xie B."/>
        </authorList>
    </citation>
    <scope>NUCLEOTIDE SEQUENCE</scope>
    <source>
        <strain evidence="1">TF11</strain>
    </source>
</reference>
<evidence type="ECO:0000313" key="1">
    <source>
        <dbReference type="EMBL" id="ATX62054.1"/>
    </source>
</evidence>
<dbReference type="EMBL" id="MF422654">
    <property type="protein sequence ID" value="ATX62054.1"/>
    <property type="molecule type" value="Genomic_DNA"/>
</dbReference>
<accession>A0A2H4QBR4</accession>
<keyword evidence="1" id="KW-0496">Mitochondrion</keyword>
<sequence>MTAFWWYESPIELQAYLSETRCLIECSTIDLEEIKVSFNPVSPIGGIIYSAKYWRANEASSSVQSLIRWLYMLLRTNWASETLSVIAQGILLSHNTGRNNVVRRLWRISLLVAPFR</sequence>
<organism evidence="1">
    <name type="scientific">Tremella fuciformis</name>
    <dbReference type="NCBI Taxonomy" id="64657"/>
    <lineage>
        <taxon>Eukaryota</taxon>
        <taxon>Fungi</taxon>
        <taxon>Dikarya</taxon>
        <taxon>Basidiomycota</taxon>
        <taxon>Agaricomycotina</taxon>
        <taxon>Tremellomycetes</taxon>
        <taxon>Tremellales</taxon>
        <taxon>Tremellaceae</taxon>
        <taxon>Tremella</taxon>
    </lineage>
</organism>